<reference evidence="4" key="1">
    <citation type="journal article" date="2019" name="Int. J. Syst. Evol. Microbiol.">
        <title>The Global Catalogue of Microorganisms (GCM) 10K type strain sequencing project: providing services to taxonomists for standard genome sequencing and annotation.</title>
        <authorList>
            <consortium name="The Broad Institute Genomics Platform"/>
            <consortium name="The Broad Institute Genome Sequencing Center for Infectious Disease"/>
            <person name="Wu L."/>
            <person name="Ma J."/>
        </authorList>
    </citation>
    <scope>NUCLEOTIDE SEQUENCE [LARGE SCALE GENOMIC DNA]</scope>
    <source>
        <strain evidence="4">JCM 9371</strain>
    </source>
</reference>
<keyword evidence="3" id="KW-0547">Nucleotide-binding</keyword>
<evidence type="ECO:0000313" key="4">
    <source>
        <dbReference type="Proteomes" id="UP001597063"/>
    </source>
</evidence>
<name>A0ABW2XUV5_9ACTN</name>
<dbReference type="EMBL" id="JBHTGP010000018">
    <property type="protein sequence ID" value="MFD0690048.1"/>
    <property type="molecule type" value="Genomic_DNA"/>
</dbReference>
<evidence type="ECO:0000256" key="1">
    <source>
        <dbReference type="ARBA" id="ARBA00022527"/>
    </source>
</evidence>
<dbReference type="SUPFAM" id="SSF55874">
    <property type="entry name" value="ATPase domain of HSP90 chaperone/DNA topoisomerase II/histidine kinase"/>
    <property type="match status" value="1"/>
</dbReference>
<dbReference type="PANTHER" id="PTHR35526">
    <property type="entry name" value="ANTI-SIGMA-F FACTOR RSBW-RELATED"/>
    <property type="match status" value="1"/>
</dbReference>
<evidence type="ECO:0000259" key="2">
    <source>
        <dbReference type="Pfam" id="PF13581"/>
    </source>
</evidence>
<dbReference type="InterPro" id="IPR050267">
    <property type="entry name" value="Anti-sigma-factor_SerPK"/>
</dbReference>
<sequence>MDTKGLGVEGSEDGDHRAAAWDLAANTRSAARARVLTARALRDWRVTDPADVDDIVLMVDELVTNAVVHGEGPVRLGLRLDGVRIIGEISDGDPAAPVAPRPVPGVLEWAEAGRGLLLVAALATEFGARPDGAGKTVWFARRLSALDGHRPATVTVPAEPIPLAAADSPALTPRC</sequence>
<keyword evidence="1" id="KW-0723">Serine/threonine-protein kinase</keyword>
<feature type="domain" description="Histidine kinase/HSP90-like ATPase" evidence="2">
    <location>
        <begin position="24"/>
        <end position="139"/>
    </location>
</feature>
<evidence type="ECO:0000313" key="3">
    <source>
        <dbReference type="EMBL" id="MFD0690048.1"/>
    </source>
</evidence>
<protein>
    <submittedName>
        <fullName evidence="3">ATP-binding protein</fullName>
    </submittedName>
</protein>
<accession>A0ABW2XUV5</accession>
<dbReference type="GO" id="GO:0005524">
    <property type="term" value="F:ATP binding"/>
    <property type="evidence" value="ECO:0007669"/>
    <property type="project" value="UniProtKB-KW"/>
</dbReference>
<keyword evidence="1" id="KW-0808">Transferase</keyword>
<dbReference type="InterPro" id="IPR036890">
    <property type="entry name" value="HATPase_C_sf"/>
</dbReference>
<dbReference type="CDD" id="cd16936">
    <property type="entry name" value="HATPase_RsbW-like"/>
    <property type="match status" value="1"/>
</dbReference>
<dbReference type="PANTHER" id="PTHR35526:SF3">
    <property type="entry name" value="ANTI-SIGMA-F FACTOR RSBW"/>
    <property type="match status" value="1"/>
</dbReference>
<dbReference type="Gene3D" id="3.30.565.10">
    <property type="entry name" value="Histidine kinase-like ATPase, C-terminal domain"/>
    <property type="match status" value="1"/>
</dbReference>
<dbReference type="RefSeq" id="WP_131755466.1">
    <property type="nucleotide sequence ID" value="NZ_CAACUY010000005.1"/>
</dbReference>
<proteinExistence type="predicted"/>
<keyword evidence="3" id="KW-0067">ATP-binding</keyword>
<keyword evidence="4" id="KW-1185">Reference proteome</keyword>
<dbReference type="Proteomes" id="UP001597063">
    <property type="component" value="Unassembled WGS sequence"/>
</dbReference>
<gene>
    <name evidence="3" type="ORF">ACFQZM_36550</name>
</gene>
<comment type="caution">
    <text evidence="3">The sequence shown here is derived from an EMBL/GenBank/DDBJ whole genome shotgun (WGS) entry which is preliminary data.</text>
</comment>
<organism evidence="3 4">
    <name type="scientific">Actinomadura fibrosa</name>
    <dbReference type="NCBI Taxonomy" id="111802"/>
    <lineage>
        <taxon>Bacteria</taxon>
        <taxon>Bacillati</taxon>
        <taxon>Actinomycetota</taxon>
        <taxon>Actinomycetes</taxon>
        <taxon>Streptosporangiales</taxon>
        <taxon>Thermomonosporaceae</taxon>
        <taxon>Actinomadura</taxon>
    </lineage>
</organism>
<dbReference type="InterPro" id="IPR003594">
    <property type="entry name" value="HATPase_dom"/>
</dbReference>
<dbReference type="Pfam" id="PF13581">
    <property type="entry name" value="HATPase_c_2"/>
    <property type="match status" value="1"/>
</dbReference>
<keyword evidence="1" id="KW-0418">Kinase</keyword>